<evidence type="ECO:0000256" key="11">
    <source>
        <dbReference type="SAM" id="Phobius"/>
    </source>
</evidence>
<dbReference type="InterPro" id="IPR003660">
    <property type="entry name" value="HAMP_dom"/>
</dbReference>
<evidence type="ECO:0000256" key="4">
    <source>
        <dbReference type="ARBA" id="ARBA00022553"/>
    </source>
</evidence>
<keyword evidence="15" id="KW-1185">Reference proteome</keyword>
<dbReference type="CDD" id="cd00082">
    <property type="entry name" value="HisKA"/>
    <property type="match status" value="1"/>
</dbReference>
<dbReference type="InterPro" id="IPR050428">
    <property type="entry name" value="TCS_sensor_his_kinase"/>
</dbReference>
<dbReference type="SUPFAM" id="SSF47384">
    <property type="entry name" value="Homodimeric domain of signal transducing histidine kinase"/>
    <property type="match status" value="1"/>
</dbReference>
<gene>
    <name evidence="14" type="ORF">H6G74_09100</name>
</gene>
<keyword evidence="9" id="KW-0902">Two-component regulatory system</keyword>
<keyword evidence="8 11" id="KW-1133">Transmembrane helix</keyword>
<evidence type="ECO:0000256" key="5">
    <source>
        <dbReference type="ARBA" id="ARBA00022679"/>
    </source>
</evidence>
<feature type="transmembrane region" description="Helical" evidence="11">
    <location>
        <begin position="20"/>
        <end position="41"/>
    </location>
</feature>
<evidence type="ECO:0000256" key="6">
    <source>
        <dbReference type="ARBA" id="ARBA00022692"/>
    </source>
</evidence>
<name>A0ABR8FST1_9NOSO</name>
<dbReference type="InterPro" id="IPR036890">
    <property type="entry name" value="HATPase_C_sf"/>
</dbReference>
<comment type="catalytic activity">
    <reaction evidence="1">
        <text>ATP + protein L-histidine = ADP + protein N-phospho-L-histidine.</text>
        <dbReference type="EC" id="2.7.13.3"/>
    </reaction>
</comment>
<dbReference type="Pfam" id="PF02518">
    <property type="entry name" value="HATPase_c"/>
    <property type="match status" value="1"/>
</dbReference>
<keyword evidence="4" id="KW-0597">Phosphoprotein</keyword>
<dbReference type="SMART" id="SM00387">
    <property type="entry name" value="HATPase_c"/>
    <property type="match status" value="1"/>
</dbReference>
<keyword evidence="10 11" id="KW-0472">Membrane</keyword>
<dbReference type="InterPro" id="IPR004358">
    <property type="entry name" value="Sig_transdc_His_kin-like_C"/>
</dbReference>
<dbReference type="Pfam" id="PF00512">
    <property type="entry name" value="HisKA"/>
    <property type="match status" value="1"/>
</dbReference>
<dbReference type="Gene3D" id="3.30.565.10">
    <property type="entry name" value="Histidine kinase-like ATPase, C-terminal domain"/>
    <property type="match status" value="1"/>
</dbReference>
<feature type="domain" description="Histidine kinase" evidence="12">
    <location>
        <begin position="259"/>
        <end position="474"/>
    </location>
</feature>
<dbReference type="PANTHER" id="PTHR45436:SF5">
    <property type="entry name" value="SENSOR HISTIDINE KINASE TRCS"/>
    <property type="match status" value="1"/>
</dbReference>
<dbReference type="Gene3D" id="6.10.340.10">
    <property type="match status" value="1"/>
</dbReference>
<dbReference type="PROSITE" id="PS50885">
    <property type="entry name" value="HAMP"/>
    <property type="match status" value="1"/>
</dbReference>
<organism evidence="14 15">
    <name type="scientific">Nostoc spongiaeforme FACHB-130</name>
    <dbReference type="NCBI Taxonomy" id="1357510"/>
    <lineage>
        <taxon>Bacteria</taxon>
        <taxon>Bacillati</taxon>
        <taxon>Cyanobacteriota</taxon>
        <taxon>Cyanophyceae</taxon>
        <taxon>Nostocales</taxon>
        <taxon>Nostocaceae</taxon>
        <taxon>Nostoc</taxon>
    </lineage>
</organism>
<evidence type="ECO:0000313" key="14">
    <source>
        <dbReference type="EMBL" id="MBD2594484.1"/>
    </source>
</evidence>
<comment type="caution">
    <text evidence="14">The sequence shown here is derived from an EMBL/GenBank/DDBJ whole genome shotgun (WGS) entry which is preliminary data.</text>
</comment>
<evidence type="ECO:0000256" key="8">
    <source>
        <dbReference type="ARBA" id="ARBA00022989"/>
    </source>
</evidence>
<dbReference type="PANTHER" id="PTHR45436">
    <property type="entry name" value="SENSOR HISTIDINE KINASE YKOH"/>
    <property type="match status" value="1"/>
</dbReference>
<evidence type="ECO:0000256" key="1">
    <source>
        <dbReference type="ARBA" id="ARBA00000085"/>
    </source>
</evidence>
<dbReference type="Gene3D" id="1.10.287.130">
    <property type="match status" value="1"/>
</dbReference>
<evidence type="ECO:0000313" key="15">
    <source>
        <dbReference type="Proteomes" id="UP000603457"/>
    </source>
</evidence>
<evidence type="ECO:0000259" key="13">
    <source>
        <dbReference type="PROSITE" id="PS50885"/>
    </source>
</evidence>
<dbReference type="PROSITE" id="PS50109">
    <property type="entry name" value="HIS_KIN"/>
    <property type="match status" value="1"/>
</dbReference>
<dbReference type="CDD" id="cd00075">
    <property type="entry name" value="HATPase"/>
    <property type="match status" value="1"/>
</dbReference>
<dbReference type="InterPro" id="IPR003594">
    <property type="entry name" value="HATPase_dom"/>
</dbReference>
<dbReference type="Proteomes" id="UP000603457">
    <property type="component" value="Unassembled WGS sequence"/>
</dbReference>
<proteinExistence type="predicted"/>
<evidence type="ECO:0000256" key="7">
    <source>
        <dbReference type="ARBA" id="ARBA00022777"/>
    </source>
</evidence>
<dbReference type="PRINTS" id="PR00344">
    <property type="entry name" value="BCTRLSENSOR"/>
</dbReference>
<dbReference type="CDD" id="cd06225">
    <property type="entry name" value="HAMP"/>
    <property type="match status" value="1"/>
</dbReference>
<keyword evidence="7 14" id="KW-0418">Kinase</keyword>
<keyword evidence="6 11" id="KW-0812">Transmembrane</keyword>
<comment type="subcellular location">
    <subcellularLocation>
        <location evidence="2">Membrane</location>
    </subcellularLocation>
</comment>
<evidence type="ECO:0000256" key="2">
    <source>
        <dbReference type="ARBA" id="ARBA00004370"/>
    </source>
</evidence>
<keyword evidence="5" id="KW-0808">Transferase</keyword>
<protein>
    <recommendedName>
        <fullName evidence="3">histidine kinase</fullName>
        <ecNumber evidence="3">2.7.13.3</ecNumber>
    </recommendedName>
</protein>
<sequence length="476" mass="53658">MNQIQKIFRVIDPFSLRVRLTIGIAAVSALGLGSLAIWTSWKMQQFLINNYKNNIQQITQHLPYYVELYTEILPEENGLQRAINNLSTTNTYLWVKNPKNQIIAKSDNLNKLPSKKVAELMDLTYTSMKPIAQEMGKSYFVMCGNSLRLQGQTVGTLFVVQDVTQEQSMFLVIVQSLGIGSIITITIISVAIAFYIKRSLQPLRQLSQMTEVISLGDLGQAQLYLENAPSEVRELTQTYNMMLSRLFQSWEQERQFVSNVSHELRTPLTIVHGYLQSVLRRQHNLTEVQQEALATAAAEAERTIRLLQDLLDLARADSGNLLFRLESCPLNDLITEVVVMAKTYSDRQITIESTNQPIAAKADYNRLKQVVINLVDNAFKYSAPETPVTIKFYQQADQAIIEICDQGYGIPLQHQSRIFERFYRIDEARSSSTGGCGLGLSIVKTLVEGMNGHVTVRSRLGEGSIFTITLPAYSSN</sequence>
<dbReference type="EC" id="2.7.13.3" evidence="3"/>
<evidence type="ECO:0000256" key="9">
    <source>
        <dbReference type="ARBA" id="ARBA00023012"/>
    </source>
</evidence>
<dbReference type="GO" id="GO:0016301">
    <property type="term" value="F:kinase activity"/>
    <property type="evidence" value="ECO:0007669"/>
    <property type="project" value="UniProtKB-KW"/>
</dbReference>
<dbReference type="SMART" id="SM00388">
    <property type="entry name" value="HisKA"/>
    <property type="match status" value="1"/>
</dbReference>
<dbReference type="RefSeq" id="WP_190967354.1">
    <property type="nucleotide sequence ID" value="NZ_JACJTB010000008.1"/>
</dbReference>
<evidence type="ECO:0000256" key="3">
    <source>
        <dbReference type="ARBA" id="ARBA00012438"/>
    </source>
</evidence>
<dbReference type="InterPro" id="IPR003661">
    <property type="entry name" value="HisK_dim/P_dom"/>
</dbReference>
<dbReference type="SUPFAM" id="SSF55874">
    <property type="entry name" value="ATPase domain of HSP90 chaperone/DNA topoisomerase II/histidine kinase"/>
    <property type="match status" value="1"/>
</dbReference>
<reference evidence="14 15" key="1">
    <citation type="journal article" date="2020" name="ISME J.">
        <title>Comparative genomics reveals insights into cyanobacterial evolution and habitat adaptation.</title>
        <authorList>
            <person name="Chen M.Y."/>
            <person name="Teng W.K."/>
            <person name="Zhao L."/>
            <person name="Hu C.X."/>
            <person name="Zhou Y.K."/>
            <person name="Han B.P."/>
            <person name="Song L.R."/>
            <person name="Shu W.S."/>
        </authorList>
    </citation>
    <scope>NUCLEOTIDE SEQUENCE [LARGE SCALE GENOMIC DNA]</scope>
    <source>
        <strain evidence="14 15">FACHB-130</strain>
    </source>
</reference>
<evidence type="ECO:0000256" key="10">
    <source>
        <dbReference type="ARBA" id="ARBA00023136"/>
    </source>
</evidence>
<evidence type="ECO:0000259" key="12">
    <source>
        <dbReference type="PROSITE" id="PS50109"/>
    </source>
</evidence>
<dbReference type="InterPro" id="IPR005467">
    <property type="entry name" value="His_kinase_dom"/>
</dbReference>
<dbReference type="InterPro" id="IPR036097">
    <property type="entry name" value="HisK_dim/P_sf"/>
</dbReference>
<feature type="domain" description="HAMP" evidence="13">
    <location>
        <begin position="197"/>
        <end position="251"/>
    </location>
</feature>
<accession>A0ABR8FST1</accession>
<dbReference type="EMBL" id="JACJTB010000008">
    <property type="protein sequence ID" value="MBD2594484.1"/>
    <property type="molecule type" value="Genomic_DNA"/>
</dbReference>
<dbReference type="Pfam" id="PF00672">
    <property type="entry name" value="HAMP"/>
    <property type="match status" value="1"/>
</dbReference>
<feature type="transmembrane region" description="Helical" evidence="11">
    <location>
        <begin position="169"/>
        <end position="196"/>
    </location>
</feature>